<keyword evidence="3 6" id="KW-1133">Transmembrane helix</keyword>
<evidence type="ECO:0000256" key="3">
    <source>
        <dbReference type="ARBA" id="ARBA00022989"/>
    </source>
</evidence>
<dbReference type="PANTHER" id="PTHR30386">
    <property type="entry name" value="MEMBRANE FUSION SUBUNIT OF EMRAB-TOLC MULTIDRUG EFFLUX PUMP"/>
    <property type="match status" value="1"/>
</dbReference>
<dbReference type="Pfam" id="PF25954">
    <property type="entry name" value="Beta-barrel_RND_2"/>
    <property type="match status" value="1"/>
</dbReference>
<dbReference type="Gene3D" id="2.40.50.100">
    <property type="match status" value="1"/>
</dbReference>
<evidence type="ECO:0000259" key="8">
    <source>
        <dbReference type="Pfam" id="PF25954"/>
    </source>
</evidence>
<comment type="caution">
    <text evidence="9">The sequence shown here is derived from an EMBL/GenBank/DDBJ whole genome shotgun (WGS) entry which is preliminary data.</text>
</comment>
<protein>
    <submittedName>
        <fullName evidence="9">HlyD family secretion protein</fullName>
    </submittedName>
</protein>
<feature type="domain" description="Multidrug resistance protein MdtA-like barrel-sandwich hybrid" evidence="7">
    <location>
        <begin position="53"/>
        <end position="246"/>
    </location>
</feature>
<dbReference type="RefSeq" id="WP_379820278.1">
    <property type="nucleotide sequence ID" value="NZ_JBHUMD010000007.1"/>
</dbReference>
<evidence type="ECO:0000256" key="5">
    <source>
        <dbReference type="SAM" id="Coils"/>
    </source>
</evidence>
<keyword evidence="2 6" id="KW-0812">Transmembrane</keyword>
<evidence type="ECO:0000256" key="2">
    <source>
        <dbReference type="ARBA" id="ARBA00022692"/>
    </source>
</evidence>
<dbReference type="SUPFAM" id="SSF111369">
    <property type="entry name" value="HlyD-like secretion proteins"/>
    <property type="match status" value="3"/>
</dbReference>
<accession>A0ABW5NV62</accession>
<dbReference type="Proteomes" id="UP001597480">
    <property type="component" value="Unassembled WGS sequence"/>
</dbReference>
<gene>
    <name evidence="9" type="ORF">ACFSR3_06730</name>
</gene>
<dbReference type="Gene3D" id="1.10.287.470">
    <property type="entry name" value="Helix hairpin bin"/>
    <property type="match status" value="1"/>
</dbReference>
<evidence type="ECO:0000256" key="4">
    <source>
        <dbReference type="ARBA" id="ARBA00023136"/>
    </source>
</evidence>
<dbReference type="PANTHER" id="PTHR30386:SF26">
    <property type="entry name" value="TRANSPORT PROTEIN COMB"/>
    <property type="match status" value="1"/>
</dbReference>
<dbReference type="Gene3D" id="2.40.30.170">
    <property type="match status" value="1"/>
</dbReference>
<evidence type="ECO:0000256" key="6">
    <source>
        <dbReference type="SAM" id="Phobius"/>
    </source>
</evidence>
<dbReference type="InterPro" id="IPR058792">
    <property type="entry name" value="Beta-barrel_RND_2"/>
</dbReference>
<feature type="transmembrane region" description="Helical" evidence="6">
    <location>
        <begin position="12"/>
        <end position="33"/>
    </location>
</feature>
<name>A0ABW5NV62_9FLAO</name>
<dbReference type="Pfam" id="PF25917">
    <property type="entry name" value="BSH_RND"/>
    <property type="match status" value="1"/>
</dbReference>
<keyword evidence="10" id="KW-1185">Reference proteome</keyword>
<sequence length="346" mass="38740">MSKKAKGYFHNLVTVAASLLVVAALLVVVWFFVFHESHEETNDAQVEQYMTPVMARITGYVQEVRYEENQFVHKGDTIIVIDSREYGAYHNQALADEFTAQNTVGSTKNAAVTTESMKEVEEAKLPGAKADLLKARLEFERYSALYKEEATTLQQLERVKADYDEARSHYQELEKAVQSARLAVKEAYSKLPVMQSQLLARKAVAEKSSLYLSYTVITAPYDGYVGKRVIQPGQMVKEGQTLVSVVSSEKWVIANFKETQIEYLKEGQEVELDVDAFHDKVFKGVIQSLSPASGARFSLLPPDNATGNFVKIEQRIPVKIKLVGSENELSLLRAGMSVMVTAEHQN</sequence>
<organism evidence="9 10">
    <name type="scientific">Flavobacterium suzhouense</name>
    <dbReference type="NCBI Taxonomy" id="1529638"/>
    <lineage>
        <taxon>Bacteria</taxon>
        <taxon>Pseudomonadati</taxon>
        <taxon>Bacteroidota</taxon>
        <taxon>Flavobacteriia</taxon>
        <taxon>Flavobacteriales</taxon>
        <taxon>Flavobacteriaceae</taxon>
        <taxon>Flavobacterium</taxon>
    </lineage>
</organism>
<dbReference type="InterPro" id="IPR050739">
    <property type="entry name" value="MFP"/>
</dbReference>
<feature type="coiled-coil region" evidence="5">
    <location>
        <begin position="153"/>
        <end position="190"/>
    </location>
</feature>
<reference evidence="10" key="1">
    <citation type="journal article" date="2019" name="Int. J. Syst. Evol. Microbiol.">
        <title>The Global Catalogue of Microorganisms (GCM) 10K type strain sequencing project: providing services to taxonomists for standard genome sequencing and annotation.</title>
        <authorList>
            <consortium name="The Broad Institute Genomics Platform"/>
            <consortium name="The Broad Institute Genome Sequencing Center for Infectious Disease"/>
            <person name="Wu L."/>
            <person name="Ma J."/>
        </authorList>
    </citation>
    <scope>NUCLEOTIDE SEQUENCE [LARGE SCALE GENOMIC DNA]</scope>
    <source>
        <strain evidence="10">KCTC 42107</strain>
    </source>
</reference>
<evidence type="ECO:0000259" key="7">
    <source>
        <dbReference type="Pfam" id="PF25917"/>
    </source>
</evidence>
<evidence type="ECO:0000313" key="9">
    <source>
        <dbReference type="EMBL" id="MFD2601747.1"/>
    </source>
</evidence>
<keyword evidence="5" id="KW-0175">Coiled coil</keyword>
<feature type="domain" description="CusB-like beta-barrel" evidence="8">
    <location>
        <begin position="251"/>
        <end position="292"/>
    </location>
</feature>
<evidence type="ECO:0000313" key="10">
    <source>
        <dbReference type="Proteomes" id="UP001597480"/>
    </source>
</evidence>
<proteinExistence type="predicted"/>
<dbReference type="EMBL" id="JBHUMD010000007">
    <property type="protein sequence ID" value="MFD2601747.1"/>
    <property type="molecule type" value="Genomic_DNA"/>
</dbReference>
<keyword evidence="4 6" id="KW-0472">Membrane</keyword>
<comment type="subcellular location">
    <subcellularLocation>
        <location evidence="1">Membrane</location>
        <topology evidence="1">Single-pass membrane protein</topology>
    </subcellularLocation>
</comment>
<evidence type="ECO:0000256" key="1">
    <source>
        <dbReference type="ARBA" id="ARBA00004167"/>
    </source>
</evidence>
<dbReference type="InterPro" id="IPR058625">
    <property type="entry name" value="MdtA-like_BSH"/>
</dbReference>